<dbReference type="PANTHER" id="PTHR43531:SF11">
    <property type="entry name" value="METHYL-ACCEPTING CHEMOTAXIS PROTEIN 3"/>
    <property type="match status" value="1"/>
</dbReference>
<reference evidence="5 6" key="1">
    <citation type="submission" date="2021-05" db="EMBL/GenBank/DDBJ databases">
        <title>Bacteria Genome sequencing.</title>
        <authorList>
            <person name="Takabe Y."/>
            <person name="Nakajima Y."/>
            <person name="Suzuki S."/>
            <person name="Shiozaki T."/>
        </authorList>
    </citation>
    <scope>NUCLEOTIDE SEQUENCE [LARGE SCALE GENOMIC DNA]</scope>
    <source>
        <strain evidence="5 6">AI_62</strain>
    </source>
</reference>
<name>A0ABQ4NL92_9RHOB</name>
<dbReference type="Proteomes" id="UP000786693">
    <property type="component" value="Unassembled WGS sequence"/>
</dbReference>
<dbReference type="Gene3D" id="1.10.287.950">
    <property type="entry name" value="Methyl-accepting chemotaxis protein"/>
    <property type="match status" value="1"/>
</dbReference>
<dbReference type="PANTHER" id="PTHR43531">
    <property type="entry name" value="PROTEIN ICFG"/>
    <property type="match status" value="1"/>
</dbReference>
<proteinExistence type="inferred from homology"/>
<dbReference type="InterPro" id="IPR051310">
    <property type="entry name" value="MCP_chemotaxis"/>
</dbReference>
<accession>A0ABQ4NL92</accession>
<evidence type="ECO:0000256" key="3">
    <source>
        <dbReference type="PROSITE-ProRule" id="PRU00284"/>
    </source>
</evidence>
<evidence type="ECO:0000313" key="6">
    <source>
        <dbReference type="Proteomes" id="UP000786693"/>
    </source>
</evidence>
<dbReference type="SUPFAM" id="SSF58104">
    <property type="entry name" value="Methyl-accepting chemotaxis protein (MCP) signaling domain"/>
    <property type="match status" value="1"/>
</dbReference>
<evidence type="ECO:0000259" key="4">
    <source>
        <dbReference type="PROSITE" id="PS50111"/>
    </source>
</evidence>
<protein>
    <recommendedName>
        <fullName evidence="4">Methyl-accepting transducer domain-containing protein</fullName>
    </recommendedName>
</protein>
<dbReference type="Pfam" id="PF00015">
    <property type="entry name" value="MCPsignal"/>
    <property type="match status" value="1"/>
</dbReference>
<evidence type="ECO:0000256" key="1">
    <source>
        <dbReference type="ARBA" id="ARBA00022500"/>
    </source>
</evidence>
<sequence length="205" mass="22504">MADGGHNDAFDRWRQDPLVRLEKSLGPLQGRLLSLLVPECDDDPDLADDLVEAASCLRSVQDHYLPGMDIVISQSSLSTIVRFADQLTALAKLLTSNEDLDRASLLAHLKDYSAQLEDVLDAMRCDFLGEVLRRQDRARESSDLAAREVSAISRQIYFISINASVEAARAGEAGRGFAVIGEQIRNLSQDTSKALSRMKEATSSP</sequence>
<keyword evidence="6" id="KW-1185">Reference proteome</keyword>
<evidence type="ECO:0000313" key="5">
    <source>
        <dbReference type="EMBL" id="GIT95177.1"/>
    </source>
</evidence>
<comment type="similarity">
    <text evidence="2">Belongs to the methyl-accepting chemotaxis (MCP) protein family.</text>
</comment>
<keyword evidence="1" id="KW-0145">Chemotaxis</keyword>
<dbReference type="PROSITE" id="PS50111">
    <property type="entry name" value="CHEMOTAXIS_TRANSDUC_2"/>
    <property type="match status" value="1"/>
</dbReference>
<dbReference type="EMBL" id="BPFH01000003">
    <property type="protein sequence ID" value="GIT95177.1"/>
    <property type="molecule type" value="Genomic_DNA"/>
</dbReference>
<organism evidence="5 6">
    <name type="scientific">Jannaschia pagri</name>
    <dbReference type="NCBI Taxonomy" id="2829797"/>
    <lineage>
        <taxon>Bacteria</taxon>
        <taxon>Pseudomonadati</taxon>
        <taxon>Pseudomonadota</taxon>
        <taxon>Alphaproteobacteria</taxon>
        <taxon>Rhodobacterales</taxon>
        <taxon>Roseobacteraceae</taxon>
        <taxon>Jannaschia</taxon>
    </lineage>
</organism>
<dbReference type="InterPro" id="IPR004089">
    <property type="entry name" value="MCPsignal_dom"/>
</dbReference>
<keyword evidence="3" id="KW-0807">Transducer</keyword>
<feature type="domain" description="Methyl-accepting transducer" evidence="4">
    <location>
        <begin position="149"/>
        <end position="205"/>
    </location>
</feature>
<gene>
    <name evidence="5" type="ORF">JANAI62_18000</name>
</gene>
<comment type="caution">
    <text evidence="5">The sequence shown here is derived from an EMBL/GenBank/DDBJ whole genome shotgun (WGS) entry which is preliminary data.</text>
</comment>
<evidence type="ECO:0000256" key="2">
    <source>
        <dbReference type="ARBA" id="ARBA00029447"/>
    </source>
</evidence>